<dbReference type="SMART" id="SM00812">
    <property type="entry name" value="Alpha_L_fucos"/>
    <property type="match status" value="1"/>
</dbReference>
<dbReference type="PANTHER" id="PTHR10030">
    <property type="entry name" value="ALPHA-L-FUCOSIDASE"/>
    <property type="match status" value="1"/>
</dbReference>
<dbReference type="Gene3D" id="3.20.20.80">
    <property type="entry name" value="Glycosidases"/>
    <property type="match status" value="1"/>
</dbReference>
<dbReference type="Pfam" id="PF01120">
    <property type="entry name" value="Alpha_L_fucos"/>
    <property type="match status" value="1"/>
</dbReference>
<dbReference type="Gene3D" id="2.60.120.260">
    <property type="entry name" value="Galactose-binding domain-like"/>
    <property type="match status" value="1"/>
</dbReference>
<dbReference type="PANTHER" id="PTHR10030:SF37">
    <property type="entry name" value="ALPHA-L-FUCOSIDASE-RELATED"/>
    <property type="match status" value="1"/>
</dbReference>
<organism evidence="7">
    <name type="scientific">Streptococcus gordonii</name>
    <dbReference type="NCBI Taxonomy" id="1302"/>
    <lineage>
        <taxon>Bacteria</taxon>
        <taxon>Bacillati</taxon>
        <taxon>Bacillota</taxon>
        <taxon>Bacilli</taxon>
        <taxon>Lactobacillales</taxon>
        <taxon>Streptococcaceae</taxon>
        <taxon>Streptococcus</taxon>
    </lineage>
</organism>
<dbReference type="AlphaFoldDB" id="Q6QT50"/>
<dbReference type="InterPro" id="IPR017853">
    <property type="entry name" value="GH"/>
</dbReference>
<dbReference type="EMBL" id="AY526569">
    <property type="protein sequence ID" value="AAS19690.1"/>
    <property type="molecule type" value="Genomic_DNA"/>
</dbReference>
<dbReference type="SUPFAM" id="SSF51445">
    <property type="entry name" value="(Trans)glycosidases"/>
    <property type="match status" value="1"/>
</dbReference>
<evidence type="ECO:0000259" key="6">
    <source>
        <dbReference type="PROSITE" id="PS50022"/>
    </source>
</evidence>
<evidence type="ECO:0000256" key="1">
    <source>
        <dbReference type="ARBA" id="ARBA00007951"/>
    </source>
</evidence>
<dbReference type="SUPFAM" id="SSF49785">
    <property type="entry name" value="Galactose-binding domain-like"/>
    <property type="match status" value="1"/>
</dbReference>
<dbReference type="InterPro" id="IPR057739">
    <property type="entry name" value="Glyco_hydro_29_N"/>
</dbReference>
<keyword evidence="3" id="KW-0732">Signal</keyword>
<dbReference type="GO" id="GO:0006004">
    <property type="term" value="P:fucose metabolic process"/>
    <property type="evidence" value="ECO:0007669"/>
    <property type="project" value="TreeGrafter"/>
</dbReference>
<comment type="similarity">
    <text evidence="1">Belongs to the glycosyl hydrolase 29 family.</text>
</comment>
<dbReference type="GO" id="GO:0004560">
    <property type="term" value="F:alpha-L-fucosidase activity"/>
    <property type="evidence" value="ECO:0007669"/>
    <property type="project" value="InterPro"/>
</dbReference>
<dbReference type="GO" id="GO:0005764">
    <property type="term" value="C:lysosome"/>
    <property type="evidence" value="ECO:0007669"/>
    <property type="project" value="TreeGrafter"/>
</dbReference>
<accession>Q6QT50</accession>
<dbReference type="GO" id="GO:0016139">
    <property type="term" value="P:glycoside catabolic process"/>
    <property type="evidence" value="ECO:0007669"/>
    <property type="project" value="TreeGrafter"/>
</dbReference>
<feature type="domain" description="F5/8 type C" evidence="6">
    <location>
        <begin position="322"/>
        <end position="461"/>
    </location>
</feature>
<dbReference type="InterPro" id="IPR000933">
    <property type="entry name" value="Glyco_hydro_29"/>
</dbReference>
<evidence type="ECO:0000313" key="7">
    <source>
        <dbReference type="EMBL" id="AAS19690.1"/>
    </source>
</evidence>
<evidence type="ECO:0000256" key="2">
    <source>
        <dbReference type="ARBA" id="ARBA00012662"/>
    </source>
</evidence>
<dbReference type="FunFam" id="3.20.20.80:FF:000052">
    <property type="entry name" value="Putative alpha-L-fucosidase 1"/>
    <property type="match status" value="1"/>
</dbReference>
<dbReference type="PROSITE" id="PS50022">
    <property type="entry name" value="FA58C_3"/>
    <property type="match status" value="1"/>
</dbReference>
<evidence type="ECO:0000256" key="5">
    <source>
        <dbReference type="ARBA" id="ARBA00023295"/>
    </source>
</evidence>
<dbReference type="Pfam" id="PF00754">
    <property type="entry name" value="F5_F8_type_C"/>
    <property type="match status" value="1"/>
</dbReference>
<reference evidence="7" key="1">
    <citation type="journal article" date="2004" name="J. Bacteriol.">
        <title>Involvement of Streptococcus gordonii beta-glucoside metabolism systems in adhesion, biofilm formation, and in vivo gene expression.</title>
        <authorList>
            <person name="Kilic A.O."/>
            <person name="Tao L."/>
            <person name="Zhang Y."/>
            <person name="Lei Y."/>
            <person name="Khammanivong A."/>
            <person name="Herzberg M.C."/>
        </authorList>
    </citation>
    <scope>NUCLEOTIDE SEQUENCE</scope>
    <source>
        <strain evidence="7">V288</strain>
    </source>
</reference>
<dbReference type="BRENDA" id="3.2.1.51">
    <property type="organism ID" value="5934"/>
</dbReference>
<name>Q6QT50_STRGN</name>
<keyword evidence="5" id="KW-0326">Glycosidase</keyword>
<dbReference type="EC" id="3.2.1.51" evidence="2"/>
<dbReference type="InterPro" id="IPR000421">
    <property type="entry name" value="FA58C"/>
</dbReference>
<dbReference type="CAZy" id="GH29">
    <property type="family name" value="Glycoside Hydrolase Family 29"/>
</dbReference>
<evidence type="ECO:0000256" key="4">
    <source>
        <dbReference type="ARBA" id="ARBA00022801"/>
    </source>
</evidence>
<dbReference type="InterPro" id="IPR008979">
    <property type="entry name" value="Galactose-bd-like_sf"/>
</dbReference>
<evidence type="ECO:0000256" key="3">
    <source>
        <dbReference type="ARBA" id="ARBA00022729"/>
    </source>
</evidence>
<dbReference type="SMR" id="Q6QT50"/>
<proteinExistence type="inferred from homology"/>
<gene>
    <name evidence="7" type="primary">fucA</name>
</gene>
<protein>
    <recommendedName>
        <fullName evidence="2">alpha-L-fucosidase</fullName>
        <ecNumber evidence="2">3.2.1.51</ecNumber>
    </recommendedName>
</protein>
<sequence>MRQIDIFMKKMDEIADFAPLPSAAQLAYHQDELAAFIHFGINTFYEQEWGNGQEDPRLFNPTKLDTDQWIRTLKESGFKRVVVVVKHHDGFVLYPSRYSDYTVAASPWRDGKGDLLAEISRSASMYDMDLGLYLSPWDAHSPLYHIETQEAYNEYYQNQLEEILSNPLYGNKGKFVEIWMDGARGEGAQKLTYDFGSWFEPIRHYQKDALIFSTEATELRWIGNERGRAGDPLWQKIRPEKLSENTPATYLCHGDPQGTQYSLGEADVSLRSGWFYHASQHPKSLPDLLDIYMDSVGRGTPLLLNVPPTKEGLLAEEDVQRLQEFHQVISDLYTDNRAYQAKVSCSNEKEGFPSSHLTDGREDTFWAPASDESAYVLEIDLGQTRSFNLVEIREPITKGQRIAGFTLEVKQENGWIVFAHGQTIGYKRLLLGQMVEARYLRLILTDFQALPLLNKLAVYKTPAVLEKKNTVAGLEFSKISSPLVGGQTLSISLSRLDKVEDREKIQIVTEPGTGTHGTAYLDQVWEITYDSGEQTKEITLSTLAFTGQEDLDFYLCACREDGRQNRVKIVVKPSSE</sequence>
<keyword evidence="4" id="KW-0378">Hydrolase</keyword>